<dbReference type="PROSITE" id="PS51635">
    <property type="entry name" value="PNPLA"/>
    <property type="match status" value="1"/>
</dbReference>
<feature type="short sequence motif" description="DGA/G" evidence="4">
    <location>
        <begin position="252"/>
        <end position="254"/>
    </location>
</feature>
<sequence>MIIVTRDPLRFGQTKNAVLGIQDVFREINNQLVPDDMLLSTPPKDMLFRAEMLTSVNDDPIRVLSLESDGGGVRGIAALMHLDAVMKKAAPGKKPCEIFDMIGGTSTGGLIAIMLGRLQMSVEDCLGEYKNFVDIVFPTSRYTTVSLLATGSKWDATALEDCIKKLVKKQLQQDPDKVLLLDDKSAETCKVFVTATRRTGGNNSAPVLLRSYTNGLEVPDMPGIKLWEAARATSAAPMYFAPLKVQGQEFLDGGLQANNPLGWLWNEVLSVFGPARSTSCFLSIGTGLPASETLPDVRNIKGFAGALAGITANTDITNILFRTLINAFAPKPMGKKYWRFNVGDDLPDWVEEGDKWVWKNLADRAPGNGGEMDDVNSIGLVEKMATDYIGLKGAQETIAECSVALKR</sequence>
<organism evidence="6 7">
    <name type="scientific">Diaporthe australafricana</name>
    <dbReference type="NCBI Taxonomy" id="127596"/>
    <lineage>
        <taxon>Eukaryota</taxon>
        <taxon>Fungi</taxon>
        <taxon>Dikarya</taxon>
        <taxon>Ascomycota</taxon>
        <taxon>Pezizomycotina</taxon>
        <taxon>Sordariomycetes</taxon>
        <taxon>Sordariomycetidae</taxon>
        <taxon>Diaporthales</taxon>
        <taxon>Diaporthaceae</taxon>
        <taxon>Diaporthe</taxon>
    </lineage>
</organism>
<evidence type="ECO:0000256" key="4">
    <source>
        <dbReference type="PROSITE-ProRule" id="PRU01161"/>
    </source>
</evidence>
<keyword evidence="2 4" id="KW-0442">Lipid degradation</keyword>
<accession>A0ABR3WBT8</accession>
<name>A0ABR3WBT8_9PEZI</name>
<dbReference type="EMBL" id="JAWRVE010000111">
    <property type="protein sequence ID" value="KAL1857625.1"/>
    <property type="molecule type" value="Genomic_DNA"/>
</dbReference>
<keyword evidence="7" id="KW-1185">Reference proteome</keyword>
<feature type="short sequence motif" description="GXSXG" evidence="4">
    <location>
        <begin position="104"/>
        <end position="108"/>
    </location>
</feature>
<gene>
    <name evidence="6" type="ORF">Daus18300_010265</name>
</gene>
<evidence type="ECO:0000313" key="7">
    <source>
        <dbReference type="Proteomes" id="UP001583177"/>
    </source>
</evidence>
<feature type="domain" description="PNPLA" evidence="5">
    <location>
        <begin position="66"/>
        <end position="265"/>
    </location>
</feature>
<feature type="active site" description="Proton acceptor" evidence="4">
    <location>
        <position position="252"/>
    </location>
</feature>
<dbReference type="PANTHER" id="PTHR24185:SF1">
    <property type="entry name" value="CALCIUM-INDEPENDENT PHOSPHOLIPASE A2-GAMMA"/>
    <property type="match status" value="1"/>
</dbReference>
<evidence type="ECO:0000256" key="3">
    <source>
        <dbReference type="ARBA" id="ARBA00023098"/>
    </source>
</evidence>
<dbReference type="Proteomes" id="UP001583177">
    <property type="component" value="Unassembled WGS sequence"/>
</dbReference>
<evidence type="ECO:0000256" key="1">
    <source>
        <dbReference type="ARBA" id="ARBA00022801"/>
    </source>
</evidence>
<dbReference type="InterPro" id="IPR002641">
    <property type="entry name" value="PNPLA_dom"/>
</dbReference>
<dbReference type="PANTHER" id="PTHR24185">
    <property type="entry name" value="CALCIUM-INDEPENDENT PHOSPHOLIPASE A2-GAMMA"/>
    <property type="match status" value="1"/>
</dbReference>
<reference evidence="6 7" key="1">
    <citation type="journal article" date="2024" name="IMA Fungus">
        <title>IMA Genome - F19 : A genome assembly and annotation guide to empower mycologists, including annotated draft genome sequences of Ceratocystis pirilliformis, Diaporthe australafricana, Fusarium ophioides, Paecilomyces lecythidis, and Sporothrix stenoceras.</title>
        <authorList>
            <person name="Aylward J."/>
            <person name="Wilson A.M."/>
            <person name="Visagie C.M."/>
            <person name="Spraker J."/>
            <person name="Barnes I."/>
            <person name="Buitendag C."/>
            <person name="Ceriani C."/>
            <person name="Del Mar Angel L."/>
            <person name="du Plessis D."/>
            <person name="Fuchs T."/>
            <person name="Gasser K."/>
            <person name="Kramer D."/>
            <person name="Li W."/>
            <person name="Munsamy K."/>
            <person name="Piso A."/>
            <person name="Price J.L."/>
            <person name="Sonnekus B."/>
            <person name="Thomas C."/>
            <person name="van der Nest A."/>
            <person name="van Dijk A."/>
            <person name="van Heerden A."/>
            <person name="van Vuuren N."/>
            <person name="Yilmaz N."/>
            <person name="Duong T.A."/>
            <person name="van der Merwe N.A."/>
            <person name="Wingfield M.J."/>
            <person name="Wingfield B.D."/>
        </authorList>
    </citation>
    <scope>NUCLEOTIDE SEQUENCE [LARGE SCALE GENOMIC DNA]</scope>
    <source>
        <strain evidence="6 7">CMW 18300</strain>
    </source>
</reference>
<feature type="active site" description="Nucleophile" evidence="4">
    <location>
        <position position="106"/>
    </location>
</feature>
<dbReference type="SUPFAM" id="SSF52151">
    <property type="entry name" value="FabD/lysophospholipase-like"/>
    <property type="match status" value="1"/>
</dbReference>
<protein>
    <recommendedName>
        <fullName evidence="5">PNPLA domain-containing protein</fullName>
    </recommendedName>
</protein>
<keyword evidence="1 4" id="KW-0378">Hydrolase</keyword>
<dbReference type="Gene3D" id="3.40.1090.10">
    <property type="entry name" value="Cytosolic phospholipase A2 catalytic domain"/>
    <property type="match status" value="1"/>
</dbReference>
<proteinExistence type="predicted"/>
<keyword evidence="3 4" id="KW-0443">Lipid metabolism</keyword>
<feature type="short sequence motif" description="GXGXXG" evidence="4">
    <location>
        <begin position="70"/>
        <end position="75"/>
    </location>
</feature>
<evidence type="ECO:0000256" key="2">
    <source>
        <dbReference type="ARBA" id="ARBA00022963"/>
    </source>
</evidence>
<evidence type="ECO:0000259" key="5">
    <source>
        <dbReference type="PROSITE" id="PS51635"/>
    </source>
</evidence>
<dbReference type="InterPro" id="IPR016035">
    <property type="entry name" value="Acyl_Trfase/lysoPLipase"/>
</dbReference>
<comment type="caution">
    <text evidence="6">The sequence shown here is derived from an EMBL/GenBank/DDBJ whole genome shotgun (WGS) entry which is preliminary data.</text>
</comment>
<dbReference type="Pfam" id="PF01734">
    <property type="entry name" value="Patatin"/>
    <property type="match status" value="1"/>
</dbReference>
<evidence type="ECO:0000313" key="6">
    <source>
        <dbReference type="EMBL" id="KAL1857625.1"/>
    </source>
</evidence>